<dbReference type="InterPro" id="IPR002867">
    <property type="entry name" value="IBR_dom"/>
</dbReference>
<dbReference type="Pfam" id="PF01485">
    <property type="entry name" value="IBR"/>
    <property type="match status" value="1"/>
</dbReference>
<evidence type="ECO:0000259" key="5">
    <source>
        <dbReference type="SMART" id="SM00647"/>
    </source>
</evidence>
<dbReference type="GO" id="GO:0008270">
    <property type="term" value="F:zinc ion binding"/>
    <property type="evidence" value="ECO:0007669"/>
    <property type="project" value="UniProtKB-KW"/>
</dbReference>
<dbReference type="OrthoDB" id="9977870at2759"/>
<keyword evidence="7" id="KW-1185">Reference proteome</keyword>
<dbReference type="SUPFAM" id="SSF57850">
    <property type="entry name" value="RING/U-box"/>
    <property type="match status" value="1"/>
</dbReference>
<dbReference type="Proteomes" id="UP000772434">
    <property type="component" value="Unassembled WGS sequence"/>
</dbReference>
<comment type="caution">
    <text evidence="6">The sequence shown here is derived from an EMBL/GenBank/DDBJ whole genome shotgun (WGS) entry which is preliminary data.</text>
</comment>
<gene>
    <name evidence="6" type="ORF">BDP27DRAFT_1490655</name>
</gene>
<evidence type="ECO:0000256" key="3">
    <source>
        <dbReference type="ARBA" id="ARBA00022786"/>
    </source>
</evidence>
<dbReference type="EMBL" id="JADNRY010000022">
    <property type="protein sequence ID" value="KAF9072792.1"/>
    <property type="molecule type" value="Genomic_DNA"/>
</dbReference>
<protein>
    <recommendedName>
        <fullName evidence="5">IBR domain-containing protein</fullName>
    </recommendedName>
</protein>
<dbReference type="CDD" id="cd20335">
    <property type="entry name" value="BRcat_RBR"/>
    <property type="match status" value="1"/>
</dbReference>
<dbReference type="AlphaFoldDB" id="A0A9P5Q2A2"/>
<evidence type="ECO:0000256" key="1">
    <source>
        <dbReference type="ARBA" id="ARBA00022723"/>
    </source>
</evidence>
<organism evidence="6 7">
    <name type="scientific">Rhodocollybia butyracea</name>
    <dbReference type="NCBI Taxonomy" id="206335"/>
    <lineage>
        <taxon>Eukaryota</taxon>
        <taxon>Fungi</taxon>
        <taxon>Dikarya</taxon>
        <taxon>Basidiomycota</taxon>
        <taxon>Agaricomycotina</taxon>
        <taxon>Agaricomycetes</taxon>
        <taxon>Agaricomycetidae</taxon>
        <taxon>Agaricales</taxon>
        <taxon>Marasmiineae</taxon>
        <taxon>Omphalotaceae</taxon>
        <taxon>Rhodocollybia</taxon>
    </lineage>
</organism>
<proteinExistence type="predicted"/>
<evidence type="ECO:0000256" key="4">
    <source>
        <dbReference type="ARBA" id="ARBA00022833"/>
    </source>
</evidence>
<evidence type="ECO:0000256" key="2">
    <source>
        <dbReference type="ARBA" id="ARBA00022771"/>
    </source>
</evidence>
<feature type="domain" description="IBR" evidence="5">
    <location>
        <begin position="193"/>
        <end position="255"/>
    </location>
</feature>
<keyword evidence="3" id="KW-0833">Ubl conjugation pathway</keyword>
<keyword evidence="4" id="KW-0862">Zinc</keyword>
<keyword evidence="2" id="KW-0863">Zinc-finger</keyword>
<reference evidence="6" key="1">
    <citation type="submission" date="2020-11" db="EMBL/GenBank/DDBJ databases">
        <authorList>
            <consortium name="DOE Joint Genome Institute"/>
            <person name="Ahrendt S."/>
            <person name="Riley R."/>
            <person name="Andreopoulos W."/>
            <person name="Labutti K."/>
            <person name="Pangilinan J."/>
            <person name="Ruiz-Duenas F.J."/>
            <person name="Barrasa J.M."/>
            <person name="Sanchez-Garcia M."/>
            <person name="Camarero S."/>
            <person name="Miyauchi S."/>
            <person name="Serrano A."/>
            <person name="Linde D."/>
            <person name="Babiker R."/>
            <person name="Drula E."/>
            <person name="Ayuso-Fernandez I."/>
            <person name="Pacheco R."/>
            <person name="Padilla G."/>
            <person name="Ferreira P."/>
            <person name="Barriuso J."/>
            <person name="Kellner H."/>
            <person name="Castanera R."/>
            <person name="Alfaro M."/>
            <person name="Ramirez L."/>
            <person name="Pisabarro A.G."/>
            <person name="Kuo A."/>
            <person name="Tritt A."/>
            <person name="Lipzen A."/>
            <person name="He G."/>
            <person name="Yan M."/>
            <person name="Ng V."/>
            <person name="Cullen D."/>
            <person name="Martin F."/>
            <person name="Rosso M.-N."/>
            <person name="Henrissat B."/>
            <person name="Hibbett D."/>
            <person name="Martinez A.T."/>
            <person name="Grigoriev I.V."/>
        </authorList>
    </citation>
    <scope>NUCLEOTIDE SEQUENCE</scope>
    <source>
        <strain evidence="6">AH 40177</strain>
    </source>
</reference>
<name>A0A9P5Q2A2_9AGAR</name>
<evidence type="ECO:0000313" key="6">
    <source>
        <dbReference type="EMBL" id="KAF9072792.1"/>
    </source>
</evidence>
<keyword evidence="1" id="KW-0479">Metal-binding</keyword>
<sequence length="366" mass="41401">MRRNTTDDCLSSLVVAQLALDDICNISFGRKGKSRDNVPLSDEEIAFKLFEEEITAVSQNLSRALSLQQAIDSDQDVLAMLATLEQGAVDDQRYAQALSNGQILPERSDAQKTLEDPKYENIVISLLPKTGSGPSQVDCVICGDRVRTSTTFRAPCSHYYSCLGDESLFPLRCCQQSLPMRNVLQMLTDVLRVQFEAKSREFETLAHHRVYCSNPRCSKFLGSSETSPGMDMRCSRCSFSTCVLCKQSSHSRETCSENTALNELKALAEKCSCPQWDEVRLLDTAAQRVEREVGMEVRAAEPVAFQRLVRQRATELRYRHDCDPHRWRHYQGAGTCEECGHYLPLFLKGCRDCHIMVCVRCMRNRL</sequence>
<evidence type="ECO:0000313" key="7">
    <source>
        <dbReference type="Proteomes" id="UP000772434"/>
    </source>
</evidence>
<accession>A0A9P5Q2A2</accession>
<dbReference type="SMART" id="SM00647">
    <property type="entry name" value="IBR"/>
    <property type="match status" value="1"/>
</dbReference>